<evidence type="ECO:0000256" key="2">
    <source>
        <dbReference type="ARBA" id="ARBA00007776"/>
    </source>
</evidence>
<keyword evidence="5" id="KW-0133">Cell shape</keyword>
<dbReference type="EMBL" id="JAAZON010000353">
    <property type="protein sequence ID" value="NMC63092.1"/>
    <property type="molecule type" value="Genomic_DNA"/>
</dbReference>
<feature type="transmembrane region" description="Helical" evidence="8">
    <location>
        <begin position="12"/>
        <end position="30"/>
    </location>
</feature>
<evidence type="ECO:0000256" key="5">
    <source>
        <dbReference type="ARBA" id="ARBA00022960"/>
    </source>
</evidence>
<feature type="transmembrane region" description="Helical" evidence="8">
    <location>
        <begin position="139"/>
        <end position="161"/>
    </location>
</feature>
<comment type="similarity">
    <text evidence="2">Belongs to the MreD family.</text>
</comment>
<gene>
    <name evidence="9" type="primary">mreD</name>
    <name evidence="9" type="ORF">GYA55_07980</name>
</gene>
<evidence type="ECO:0000313" key="9">
    <source>
        <dbReference type="EMBL" id="NMC63092.1"/>
    </source>
</evidence>
<accession>A0A7X9FRQ2</accession>
<dbReference type="GO" id="GO:0005886">
    <property type="term" value="C:plasma membrane"/>
    <property type="evidence" value="ECO:0007669"/>
    <property type="project" value="UniProtKB-SubCell"/>
</dbReference>
<keyword evidence="4 8" id="KW-0812">Transmembrane</keyword>
<dbReference type="NCBIfam" id="TIGR03426">
    <property type="entry name" value="shape_MreD"/>
    <property type="match status" value="1"/>
</dbReference>
<dbReference type="GO" id="GO:0008360">
    <property type="term" value="P:regulation of cell shape"/>
    <property type="evidence" value="ECO:0007669"/>
    <property type="project" value="UniProtKB-KW"/>
</dbReference>
<feature type="transmembrane region" description="Helical" evidence="8">
    <location>
        <begin position="42"/>
        <end position="70"/>
    </location>
</feature>
<evidence type="ECO:0000313" key="10">
    <source>
        <dbReference type="Proteomes" id="UP000524246"/>
    </source>
</evidence>
<evidence type="ECO:0000256" key="1">
    <source>
        <dbReference type="ARBA" id="ARBA00004651"/>
    </source>
</evidence>
<keyword evidence="6 8" id="KW-1133">Transmembrane helix</keyword>
<name>A0A7X9FRQ2_9DELT</name>
<feature type="transmembrane region" description="Helical" evidence="8">
    <location>
        <begin position="104"/>
        <end position="127"/>
    </location>
</feature>
<evidence type="ECO:0000256" key="6">
    <source>
        <dbReference type="ARBA" id="ARBA00022989"/>
    </source>
</evidence>
<evidence type="ECO:0000256" key="4">
    <source>
        <dbReference type="ARBA" id="ARBA00022692"/>
    </source>
</evidence>
<reference evidence="9 10" key="1">
    <citation type="journal article" date="2020" name="Biotechnol. Biofuels">
        <title>New insights from the biogas microbiome by comprehensive genome-resolved metagenomics of nearly 1600 species originating from multiple anaerobic digesters.</title>
        <authorList>
            <person name="Campanaro S."/>
            <person name="Treu L."/>
            <person name="Rodriguez-R L.M."/>
            <person name="Kovalovszki A."/>
            <person name="Ziels R.M."/>
            <person name="Maus I."/>
            <person name="Zhu X."/>
            <person name="Kougias P.G."/>
            <person name="Basile A."/>
            <person name="Luo G."/>
            <person name="Schluter A."/>
            <person name="Konstantinidis K.T."/>
            <person name="Angelidaki I."/>
        </authorList>
    </citation>
    <scope>NUCLEOTIDE SEQUENCE [LARGE SCALE GENOMIC DNA]</scope>
    <source>
        <strain evidence="9">AS27yjCOA_65</strain>
    </source>
</reference>
<comment type="subcellular location">
    <subcellularLocation>
        <location evidence="1">Cell membrane</location>
        <topology evidence="1">Multi-pass membrane protein</topology>
    </subcellularLocation>
</comment>
<keyword evidence="7 8" id="KW-0472">Membrane</keyword>
<dbReference type="InterPro" id="IPR007227">
    <property type="entry name" value="Cell_shape_determining_MreD"/>
</dbReference>
<dbReference type="AlphaFoldDB" id="A0A7X9FRQ2"/>
<sequence>MIELKVKSFQQIMIGLVVTLIALILQSTLLKFFLPSQFIPNICLIFVLFLAFYEVSIVGAVLTFLVGLLFDVNSGVLLGPWSAAFSATFCVLSLLSRRIFLDSFLASSLLAFASGVFATAIYLGFLYQFQHSVLDITGFLTECLVTALIAPFFLFVFKVVLVRKWPIYAQRNISSV</sequence>
<evidence type="ECO:0000256" key="8">
    <source>
        <dbReference type="SAM" id="Phobius"/>
    </source>
</evidence>
<comment type="caution">
    <text evidence="9">The sequence shown here is derived from an EMBL/GenBank/DDBJ whole genome shotgun (WGS) entry which is preliminary data.</text>
</comment>
<organism evidence="9 10">
    <name type="scientific">SAR324 cluster bacterium</name>
    <dbReference type="NCBI Taxonomy" id="2024889"/>
    <lineage>
        <taxon>Bacteria</taxon>
        <taxon>Deltaproteobacteria</taxon>
        <taxon>SAR324 cluster</taxon>
    </lineage>
</organism>
<evidence type="ECO:0000256" key="7">
    <source>
        <dbReference type="ARBA" id="ARBA00023136"/>
    </source>
</evidence>
<keyword evidence="3" id="KW-1003">Cell membrane</keyword>
<feature type="transmembrane region" description="Helical" evidence="8">
    <location>
        <begin position="76"/>
        <end position="95"/>
    </location>
</feature>
<evidence type="ECO:0000256" key="3">
    <source>
        <dbReference type="ARBA" id="ARBA00022475"/>
    </source>
</evidence>
<dbReference type="Proteomes" id="UP000524246">
    <property type="component" value="Unassembled WGS sequence"/>
</dbReference>
<protein>
    <submittedName>
        <fullName evidence="9">Rod shape-determining protein MreD</fullName>
    </submittedName>
</protein>
<proteinExistence type="inferred from homology"/>